<dbReference type="Proteomes" id="UP000269412">
    <property type="component" value="Unassembled WGS sequence"/>
</dbReference>
<organism evidence="1 2">
    <name type="scientific">Maribacter vaceletii</name>
    <dbReference type="NCBI Taxonomy" id="1206816"/>
    <lineage>
        <taxon>Bacteria</taxon>
        <taxon>Pseudomonadati</taxon>
        <taxon>Bacteroidota</taxon>
        <taxon>Flavobacteriia</taxon>
        <taxon>Flavobacteriales</taxon>
        <taxon>Flavobacteriaceae</taxon>
        <taxon>Maribacter</taxon>
    </lineage>
</organism>
<dbReference type="RefSeq" id="WP_121064952.1">
    <property type="nucleotide sequence ID" value="NZ_RBIQ01000007.1"/>
</dbReference>
<name>A0A495EDY3_9FLAO</name>
<dbReference type="EMBL" id="RBIQ01000007">
    <property type="protein sequence ID" value="RKR15140.1"/>
    <property type="molecule type" value="Genomic_DNA"/>
</dbReference>
<comment type="caution">
    <text evidence="1">The sequence shown here is derived from an EMBL/GenBank/DDBJ whole genome shotgun (WGS) entry which is preliminary data.</text>
</comment>
<evidence type="ECO:0000313" key="2">
    <source>
        <dbReference type="Proteomes" id="UP000269412"/>
    </source>
</evidence>
<sequence length="284" mass="32643">MFKFLLFLITIFSLNTCNNSDKLVLITELPKELSENSGIVSFSDTHAWFVEDSGNKNKIYQTNFKGKITKTLEVKKRKNKDWEDLTKDNKGNVYIADTGNNENKRKDLVIYKIPNPEIEKGDKINAEAIHFYYPEQEKFPPKKTHLFYDAEAIFYYNNFLYLITKNRAHPFNGEAFVYKIPSIAGNHKAQLVDTLNFCNDWNTCQITSADLAPDGSKLVLLSYGKLFIITDFKDANFSKGKVETIDLESTNQLESVCFLNQSTLLLSDEKKGPTGRNMYSYKLK</sequence>
<dbReference type="SUPFAM" id="SSF101898">
    <property type="entry name" value="NHL repeat"/>
    <property type="match status" value="1"/>
</dbReference>
<dbReference type="OrthoDB" id="5599486at2"/>
<protein>
    <recommendedName>
        <fullName evidence="3">SdiA-regulated protein</fullName>
    </recommendedName>
</protein>
<accession>A0A495EDY3</accession>
<gene>
    <name evidence="1" type="ORF">CLV91_1222</name>
</gene>
<keyword evidence="2" id="KW-1185">Reference proteome</keyword>
<evidence type="ECO:0000313" key="1">
    <source>
        <dbReference type="EMBL" id="RKR15140.1"/>
    </source>
</evidence>
<reference evidence="1 2" key="1">
    <citation type="submission" date="2018-10" db="EMBL/GenBank/DDBJ databases">
        <title>Genomic Encyclopedia of Archaeal and Bacterial Type Strains, Phase II (KMG-II): from individual species to whole genera.</title>
        <authorList>
            <person name="Goeker M."/>
        </authorList>
    </citation>
    <scope>NUCLEOTIDE SEQUENCE [LARGE SCALE GENOMIC DNA]</scope>
    <source>
        <strain evidence="1 2">DSM 25230</strain>
    </source>
</reference>
<proteinExistence type="predicted"/>
<dbReference type="AlphaFoldDB" id="A0A495EDY3"/>
<evidence type="ECO:0008006" key="3">
    <source>
        <dbReference type="Google" id="ProtNLM"/>
    </source>
</evidence>